<reference evidence="1" key="1">
    <citation type="submission" date="2020-01" db="EMBL/GenBank/DDBJ databases">
        <authorList>
            <person name="Qin S."/>
        </authorList>
    </citation>
    <scope>NUCLEOTIDE SEQUENCE</scope>
    <source>
        <strain evidence="1">CVir17-16-YZ6g</strain>
        <plasmid evidence="1">p17-15-vir-like</plasmid>
    </source>
</reference>
<sequence>MQYWLQWGIGANDIQKNLSDLSGGEIIKLLFIQKCFLGKI</sequence>
<evidence type="ECO:0000313" key="1">
    <source>
        <dbReference type="EMBL" id="QTX15049.1"/>
    </source>
</evidence>
<keyword evidence="1" id="KW-0614">Plasmid</keyword>
<protein>
    <submittedName>
        <fullName evidence="1">ABC-F type ribosomal protection protein</fullName>
    </submittedName>
</protein>
<accession>A0A8B0SVH7</accession>
<dbReference type="EMBL" id="MN956836">
    <property type="protein sequence ID" value="QTX15049.1"/>
    <property type="molecule type" value="Genomic_DNA"/>
</dbReference>
<name>A0A8B0SVH7_KLEPN</name>
<dbReference type="AlphaFoldDB" id="A0A8B0SVH7"/>
<geneLocation type="plasmid" evidence="1">
    <name>p17-15-vir-like</name>
</geneLocation>
<organism evidence="1">
    <name type="scientific">Klebsiella pneumoniae</name>
    <dbReference type="NCBI Taxonomy" id="573"/>
    <lineage>
        <taxon>Bacteria</taxon>
        <taxon>Pseudomonadati</taxon>
        <taxon>Pseudomonadota</taxon>
        <taxon>Gammaproteobacteria</taxon>
        <taxon>Enterobacterales</taxon>
        <taxon>Enterobacteriaceae</taxon>
        <taxon>Klebsiella/Raoultella group</taxon>
        <taxon>Klebsiella</taxon>
        <taxon>Klebsiella pneumoniae complex</taxon>
    </lineage>
</organism>
<proteinExistence type="predicted"/>